<dbReference type="EMBL" id="AFLW02000028">
    <property type="protein sequence ID" value="EMM84201.1"/>
    <property type="molecule type" value="Genomic_DNA"/>
</dbReference>
<reference evidence="1 2" key="1">
    <citation type="submission" date="2013-01" db="EMBL/GenBank/DDBJ databases">
        <authorList>
            <person name="Harkins D.M."/>
            <person name="Durkin A.S."/>
            <person name="Brinkac L.M."/>
            <person name="Haft D.H."/>
            <person name="Selengut J.D."/>
            <person name="Sanka R."/>
            <person name="DePew J."/>
            <person name="Purushe J."/>
            <person name="Hospenthal D.R."/>
            <person name="Murray C.K."/>
            <person name="Pimentel G."/>
            <person name="Wasfy M."/>
            <person name="Parker T."/>
            <person name="Miller R.S."/>
            <person name="Vinetz J.M."/>
            <person name="Sutton G.G."/>
            <person name="Nierman W.C."/>
            <person name="Fouts D.E."/>
        </authorList>
    </citation>
    <scope>NUCLEOTIDE SEQUENCE [LARGE SCALE GENOMIC DNA]</scope>
    <source>
        <strain evidence="1 2">2006001854</strain>
    </source>
</reference>
<sequence length="58" mass="7268">MFRFEINYSRTFIFRNFYKIQKDDLLQEHTKRILCFVLKVRIQDLSRKSYKFQNSSNL</sequence>
<evidence type="ECO:0000313" key="2">
    <source>
        <dbReference type="Proteomes" id="UP000012128"/>
    </source>
</evidence>
<organism evidence="1 2">
    <name type="scientific">Leptospira interrogans str. 2006001854</name>
    <dbReference type="NCBI Taxonomy" id="1001590"/>
    <lineage>
        <taxon>Bacteria</taxon>
        <taxon>Pseudomonadati</taxon>
        <taxon>Spirochaetota</taxon>
        <taxon>Spirochaetia</taxon>
        <taxon>Leptospirales</taxon>
        <taxon>Leptospiraceae</taxon>
        <taxon>Leptospira</taxon>
    </lineage>
</organism>
<proteinExistence type="predicted"/>
<dbReference type="Proteomes" id="UP000012128">
    <property type="component" value="Unassembled WGS sequence"/>
</dbReference>
<protein>
    <submittedName>
        <fullName evidence="1">Uncharacterized protein</fullName>
    </submittedName>
</protein>
<accession>M6GZ53</accession>
<comment type="caution">
    <text evidence="1">The sequence shown here is derived from an EMBL/GenBank/DDBJ whole genome shotgun (WGS) entry which is preliminary data.</text>
</comment>
<dbReference type="AlphaFoldDB" id="M6GZ53"/>
<name>M6GZ53_LEPIR</name>
<gene>
    <name evidence="1" type="ORF">LEP1GSC037_3032</name>
</gene>
<evidence type="ECO:0000313" key="1">
    <source>
        <dbReference type="EMBL" id="EMM84201.1"/>
    </source>
</evidence>